<feature type="compositionally biased region" description="Basic and acidic residues" evidence="1">
    <location>
        <begin position="54"/>
        <end position="81"/>
    </location>
</feature>
<dbReference type="Proteomes" id="UP000007755">
    <property type="component" value="Unassembled WGS sequence"/>
</dbReference>
<dbReference type="EMBL" id="GL888177">
    <property type="protein sequence ID" value="EGI65903.1"/>
    <property type="molecule type" value="Genomic_DNA"/>
</dbReference>
<keyword evidence="3" id="KW-1185">Reference proteome</keyword>
<organism evidence="3">
    <name type="scientific">Acromyrmex echinatior</name>
    <name type="common">Panamanian leafcutter ant</name>
    <name type="synonym">Acromyrmex octospinosus echinatior</name>
    <dbReference type="NCBI Taxonomy" id="103372"/>
    <lineage>
        <taxon>Eukaryota</taxon>
        <taxon>Metazoa</taxon>
        <taxon>Ecdysozoa</taxon>
        <taxon>Arthropoda</taxon>
        <taxon>Hexapoda</taxon>
        <taxon>Insecta</taxon>
        <taxon>Pterygota</taxon>
        <taxon>Neoptera</taxon>
        <taxon>Endopterygota</taxon>
        <taxon>Hymenoptera</taxon>
        <taxon>Apocrita</taxon>
        <taxon>Aculeata</taxon>
        <taxon>Formicoidea</taxon>
        <taxon>Formicidae</taxon>
        <taxon>Myrmicinae</taxon>
        <taxon>Acromyrmex</taxon>
    </lineage>
</organism>
<dbReference type="AlphaFoldDB" id="F4WIV7"/>
<proteinExistence type="predicted"/>
<gene>
    <name evidence="2" type="ORF">G5I_05633</name>
</gene>
<evidence type="ECO:0000256" key="1">
    <source>
        <dbReference type="SAM" id="MobiDB-lite"/>
    </source>
</evidence>
<protein>
    <submittedName>
        <fullName evidence="2">Uncharacterized protein</fullName>
    </submittedName>
</protein>
<evidence type="ECO:0000313" key="3">
    <source>
        <dbReference type="Proteomes" id="UP000007755"/>
    </source>
</evidence>
<accession>F4WIV7</accession>
<feature type="region of interest" description="Disordered" evidence="1">
    <location>
        <begin position="45"/>
        <end position="81"/>
    </location>
</feature>
<evidence type="ECO:0000313" key="2">
    <source>
        <dbReference type="EMBL" id="EGI65903.1"/>
    </source>
</evidence>
<name>F4WIV7_ACREC</name>
<sequence>MKYPSGIGEQSHPAVDCLFRYLKVSSVSDGVHSLTIEKGREGVVEEWATQEQNGSERRIEEGDKQRTEGKDPRKIGNEEGR</sequence>
<dbReference type="InParanoid" id="F4WIV7"/>
<reference evidence="2" key="1">
    <citation type="submission" date="2011-02" db="EMBL/GenBank/DDBJ databases">
        <title>The genome of the leaf-cutting ant Acromyrmex echinatior suggests key adaptations to social evolution and fungus farming.</title>
        <authorList>
            <person name="Nygaard S."/>
            <person name="Zhang G."/>
        </authorList>
    </citation>
    <scope>NUCLEOTIDE SEQUENCE</scope>
</reference>
<dbReference type="STRING" id="103372.F4WIV7"/>